<organism evidence="4 5">
    <name type="scientific">Aspergillus sclerotialis</name>
    <dbReference type="NCBI Taxonomy" id="2070753"/>
    <lineage>
        <taxon>Eukaryota</taxon>
        <taxon>Fungi</taxon>
        <taxon>Dikarya</taxon>
        <taxon>Ascomycota</taxon>
        <taxon>Pezizomycotina</taxon>
        <taxon>Eurotiomycetes</taxon>
        <taxon>Eurotiomycetidae</taxon>
        <taxon>Eurotiales</taxon>
        <taxon>Aspergillaceae</taxon>
        <taxon>Aspergillus</taxon>
        <taxon>Aspergillus subgen. Polypaecilum</taxon>
    </lineage>
</organism>
<gene>
    <name evidence="4" type="ORF">PHISCL_05214</name>
</gene>
<comment type="caution">
    <text evidence="4">The sequence shown here is derived from an EMBL/GenBank/DDBJ whole genome shotgun (WGS) entry which is preliminary data.</text>
</comment>
<evidence type="ECO:0000256" key="1">
    <source>
        <dbReference type="ARBA" id="ARBA00004123"/>
    </source>
</evidence>
<dbReference type="AlphaFoldDB" id="A0A3A2ZM23"/>
<name>A0A3A2ZM23_9EURO</name>
<evidence type="ECO:0000313" key="5">
    <source>
        <dbReference type="Proteomes" id="UP000266188"/>
    </source>
</evidence>
<evidence type="ECO:0000313" key="4">
    <source>
        <dbReference type="EMBL" id="RJE22437.1"/>
    </source>
</evidence>
<sequence>METSTSLDPTASKRQCWECVRRRLVCDSSEAGCNKCSRAGIVCPGYNDNKPLKWLTPGKTTSLIRRHRQASPPRKPLRQPASSREAADKTQTPQHGRENEMPQMTVFLGDLGDGTRAAVDAALYYKSEIYPRFAPMHQLEPSPYITPIMMGLLRFFPVSFCHTMAYLVLGHRIQHIVKNVDSSQIMEMRSRLLYHRGLAIRAVNEDVASVKTNHIDLVIGSVMMLLFSEIRESASSDWRHHFDGAAELIKLRGGLENTLRSCDPMRPALLYFLVIGVITNTTSPPSHHITITSQLDLINLMAELYGDGLFPVLLCPPYLFLDIIKINHLRFQAIKYPADEFVRSAALELLEHIEAFLPERWIRSNASAQDEWLLLGHIYRSAVALYCILSLQSLSILQSTEPLRMARVTHQALLLQSLQKAFFNPLLKKSMMWPLLVAGMSGINADANTREFIDEQLLEMSGDLATPVPLAARALFKQFWRSGKASWDECFDKSYAFVS</sequence>
<dbReference type="Proteomes" id="UP000266188">
    <property type="component" value="Unassembled WGS sequence"/>
</dbReference>
<accession>A0A3A2ZM23</accession>
<reference evidence="5" key="1">
    <citation type="submission" date="2017-02" db="EMBL/GenBank/DDBJ databases">
        <authorList>
            <person name="Tafer H."/>
            <person name="Lopandic K."/>
        </authorList>
    </citation>
    <scope>NUCLEOTIDE SEQUENCE [LARGE SCALE GENOMIC DNA]</scope>
    <source>
        <strain evidence="5">CBS 366.77</strain>
    </source>
</reference>
<dbReference type="GO" id="GO:0003700">
    <property type="term" value="F:DNA-binding transcription factor activity"/>
    <property type="evidence" value="ECO:0007669"/>
    <property type="project" value="TreeGrafter"/>
</dbReference>
<dbReference type="InterPro" id="IPR021858">
    <property type="entry name" value="Fun_TF"/>
</dbReference>
<feature type="region of interest" description="Disordered" evidence="3">
    <location>
        <begin position="62"/>
        <end position="102"/>
    </location>
</feature>
<protein>
    <submittedName>
        <fullName evidence="4">C6 zinc finger</fullName>
    </submittedName>
</protein>
<dbReference type="PANTHER" id="PTHR37534:SF48">
    <property type="entry name" value="FINGER DOMAIN PROTEIN, PUTATIVE-RELATED"/>
    <property type="match status" value="1"/>
</dbReference>
<dbReference type="PANTHER" id="PTHR37534">
    <property type="entry name" value="TRANSCRIPTIONAL ACTIVATOR PROTEIN UGA3"/>
    <property type="match status" value="1"/>
</dbReference>
<dbReference type="GO" id="GO:0000976">
    <property type="term" value="F:transcription cis-regulatory region binding"/>
    <property type="evidence" value="ECO:0007669"/>
    <property type="project" value="TreeGrafter"/>
</dbReference>
<dbReference type="GO" id="GO:0045944">
    <property type="term" value="P:positive regulation of transcription by RNA polymerase II"/>
    <property type="evidence" value="ECO:0007669"/>
    <property type="project" value="TreeGrafter"/>
</dbReference>
<proteinExistence type="predicted"/>
<dbReference type="Pfam" id="PF11951">
    <property type="entry name" value="Fungal_trans_2"/>
    <property type="match status" value="1"/>
</dbReference>
<dbReference type="OrthoDB" id="19261at2759"/>
<dbReference type="EMBL" id="MVGC01000168">
    <property type="protein sequence ID" value="RJE22437.1"/>
    <property type="molecule type" value="Genomic_DNA"/>
</dbReference>
<evidence type="ECO:0000256" key="2">
    <source>
        <dbReference type="ARBA" id="ARBA00023242"/>
    </source>
</evidence>
<comment type="subcellular location">
    <subcellularLocation>
        <location evidence="1">Nucleus</location>
    </subcellularLocation>
</comment>
<keyword evidence="5" id="KW-1185">Reference proteome</keyword>
<dbReference type="GO" id="GO:0005634">
    <property type="term" value="C:nucleus"/>
    <property type="evidence" value="ECO:0007669"/>
    <property type="project" value="UniProtKB-SubCell"/>
</dbReference>
<keyword evidence="2" id="KW-0539">Nucleus</keyword>
<evidence type="ECO:0000256" key="3">
    <source>
        <dbReference type="SAM" id="MobiDB-lite"/>
    </source>
</evidence>